<protein>
    <submittedName>
        <fullName evidence="2">Uncharacterized protein</fullName>
    </submittedName>
</protein>
<dbReference type="EMBL" id="BNAH01000005">
    <property type="protein sequence ID" value="GHE86256.1"/>
    <property type="molecule type" value="Genomic_DNA"/>
</dbReference>
<evidence type="ECO:0000256" key="1">
    <source>
        <dbReference type="SAM" id="MobiDB-lite"/>
    </source>
</evidence>
<dbReference type="RefSeq" id="WP_189377573.1">
    <property type="nucleotide sequence ID" value="NZ_BNAH01000005.1"/>
</dbReference>
<dbReference type="Proteomes" id="UP000626370">
    <property type="component" value="Unassembled WGS sequence"/>
</dbReference>
<gene>
    <name evidence="2" type="ORF">GCM10011501_14190</name>
</gene>
<comment type="caution">
    <text evidence="2">The sequence shown here is derived from an EMBL/GenBank/DDBJ whole genome shotgun (WGS) entry which is preliminary data.</text>
</comment>
<name>A0ABQ3IMC8_9GAMM</name>
<keyword evidence="3" id="KW-1185">Reference proteome</keyword>
<reference evidence="3" key="1">
    <citation type="journal article" date="2019" name="Int. J. Syst. Evol. Microbiol.">
        <title>The Global Catalogue of Microorganisms (GCM) 10K type strain sequencing project: providing services to taxonomists for standard genome sequencing and annotation.</title>
        <authorList>
            <consortium name="The Broad Institute Genomics Platform"/>
            <consortium name="The Broad Institute Genome Sequencing Center for Infectious Disease"/>
            <person name="Wu L."/>
            <person name="Ma J."/>
        </authorList>
    </citation>
    <scope>NUCLEOTIDE SEQUENCE [LARGE SCALE GENOMIC DNA]</scope>
    <source>
        <strain evidence="3">CGMCC 1.15922</strain>
    </source>
</reference>
<feature type="compositionally biased region" description="Basic and acidic residues" evidence="1">
    <location>
        <begin position="33"/>
        <end position="47"/>
    </location>
</feature>
<accession>A0ABQ3IMC8</accession>
<evidence type="ECO:0000313" key="2">
    <source>
        <dbReference type="EMBL" id="GHE86256.1"/>
    </source>
</evidence>
<organism evidence="2 3">
    <name type="scientific">Thalassotalea profundi</name>
    <dbReference type="NCBI Taxonomy" id="2036687"/>
    <lineage>
        <taxon>Bacteria</taxon>
        <taxon>Pseudomonadati</taxon>
        <taxon>Pseudomonadota</taxon>
        <taxon>Gammaproteobacteria</taxon>
        <taxon>Alteromonadales</taxon>
        <taxon>Colwelliaceae</taxon>
        <taxon>Thalassotalea</taxon>
    </lineage>
</organism>
<evidence type="ECO:0000313" key="3">
    <source>
        <dbReference type="Proteomes" id="UP000626370"/>
    </source>
</evidence>
<feature type="region of interest" description="Disordered" evidence="1">
    <location>
        <begin position="26"/>
        <end position="47"/>
    </location>
</feature>
<proteinExistence type="predicted"/>
<sequence>MNNKHKITDQSWFKEFKRYTESMPNVKTTLPDKSQRTIEREKALRCQ</sequence>